<protein>
    <submittedName>
        <fullName evidence="1">Uncharacterized protein</fullName>
    </submittedName>
</protein>
<reference evidence="1 2" key="1">
    <citation type="journal article" date="2020" name="Fungal Divers.">
        <title>Resolving the Mortierellaceae phylogeny through synthesis of multi-gene phylogenetics and phylogenomics.</title>
        <authorList>
            <person name="Vandepol N."/>
            <person name="Liber J."/>
            <person name="Desiro A."/>
            <person name="Na H."/>
            <person name="Kennedy M."/>
            <person name="Barry K."/>
            <person name="Grigoriev I.V."/>
            <person name="Miller A.N."/>
            <person name="O'Donnell K."/>
            <person name="Stajich J.E."/>
            <person name="Bonito G."/>
        </authorList>
    </citation>
    <scope>NUCLEOTIDE SEQUENCE [LARGE SCALE GENOMIC DNA]</scope>
    <source>
        <strain evidence="1 2">AD045</strain>
    </source>
</reference>
<dbReference type="Gene3D" id="3.80.10.10">
    <property type="entry name" value="Ribonuclease Inhibitor"/>
    <property type="match status" value="1"/>
</dbReference>
<sequence length="541" mass="62655">THPLSIAEIVLNIGTYIQTWVEQHPSHEQAMVFKPKDLVSAIAVNRLFRDTLTPFLWEVYAEPVVKVYADVLKADNYHRDTPLTFVRKKIHFIRRLDFSHFNGRIHRPLEQLQLLQHNCTRLQELVLSSTINIDWAGELIRANPELRVLHWTIPGIVHQMGGKDPYPTFQSLKYLFPHRHLQILRFEGWSWGLYPLHLFHILYNNAETLEELGLCKYTVFGNHRGPVMNADWSGLEDSFLAKMTEEERVEASQFFHEPRHPLILPKVKTLHLIMPLPETCTLFRALPALETLFVGAPLQNDVKVLRRLVREFCPHLKSIQNPDINSWNWDFIGYSELVVAILVGSCPVGNLVHLALNVLHIDNSLRDGILEHAGSLEVLELNTNSSHDWDEVFLNLGMVLERCGRLRKVSLFNFKRSCNVDDTKAVLQGLKSCRRLEHLTMVGYPYLTWDLQEKGGQRKVELIKAQFEAIEEPSPSTSEVMAAQRWKERKVYRNVVMPKEQLQPPTKKLRTLVFDALTELTDLRVVVLNEEWFERSTVCLS</sequence>
<gene>
    <name evidence="1" type="ORF">BGZ96_003138</name>
</gene>
<accession>A0ABQ7JJL1</accession>
<feature type="non-terminal residue" evidence="1">
    <location>
        <position position="1"/>
    </location>
</feature>
<evidence type="ECO:0000313" key="1">
    <source>
        <dbReference type="EMBL" id="KAG0276802.1"/>
    </source>
</evidence>
<dbReference type="InterPro" id="IPR032675">
    <property type="entry name" value="LRR_dom_sf"/>
</dbReference>
<dbReference type="Proteomes" id="UP001194696">
    <property type="component" value="Unassembled WGS sequence"/>
</dbReference>
<name>A0ABQ7JJL1_9FUNG</name>
<keyword evidence="2" id="KW-1185">Reference proteome</keyword>
<comment type="caution">
    <text evidence="1">The sequence shown here is derived from an EMBL/GenBank/DDBJ whole genome shotgun (WGS) entry which is preliminary data.</text>
</comment>
<organism evidence="1 2">
    <name type="scientific">Linnemannia gamsii</name>
    <dbReference type="NCBI Taxonomy" id="64522"/>
    <lineage>
        <taxon>Eukaryota</taxon>
        <taxon>Fungi</taxon>
        <taxon>Fungi incertae sedis</taxon>
        <taxon>Mucoromycota</taxon>
        <taxon>Mortierellomycotina</taxon>
        <taxon>Mortierellomycetes</taxon>
        <taxon>Mortierellales</taxon>
        <taxon>Mortierellaceae</taxon>
        <taxon>Linnemannia</taxon>
    </lineage>
</organism>
<proteinExistence type="predicted"/>
<evidence type="ECO:0000313" key="2">
    <source>
        <dbReference type="Proteomes" id="UP001194696"/>
    </source>
</evidence>
<dbReference type="SUPFAM" id="SSF52047">
    <property type="entry name" value="RNI-like"/>
    <property type="match status" value="1"/>
</dbReference>
<dbReference type="EMBL" id="JAAAIM010001645">
    <property type="protein sequence ID" value="KAG0276802.1"/>
    <property type="molecule type" value="Genomic_DNA"/>
</dbReference>